<feature type="compositionally biased region" description="Basic and acidic residues" evidence="1">
    <location>
        <begin position="197"/>
        <end position="211"/>
    </location>
</feature>
<protein>
    <recommendedName>
        <fullName evidence="2">C3G9 VBS-like domain-containing protein</fullName>
    </recommendedName>
</protein>
<evidence type="ECO:0000313" key="3">
    <source>
        <dbReference type="EMBL" id="KAK5992731.1"/>
    </source>
</evidence>
<feature type="compositionally biased region" description="Polar residues" evidence="1">
    <location>
        <begin position="68"/>
        <end position="78"/>
    </location>
</feature>
<feature type="compositionally biased region" description="Pro residues" evidence="1">
    <location>
        <begin position="40"/>
        <end position="55"/>
    </location>
</feature>
<dbReference type="PANTHER" id="PTHR21601:SF0">
    <property type="entry name" value="PROTEIN SPA2-RELATED"/>
    <property type="match status" value="1"/>
</dbReference>
<sequence length="668" mass="74932">MSNRSGPMNRMGTPVNGNMFPPRGESRMRRPSEAGSLRGGPPPPMDPYSIPPSPNLPNGDYARPMPRQPTQNNTIVPNKSTMIEEDDEGGEAFVPEERAINQENKRMSTMTSETDKKMIEEYQTQVRELREKLDSMEDAMRKKEEEMNTALNSERSRATAAASEKLELVDVRSNLEGRLTEVQNLNNSLKQELERMREDHDLETSELREQVEQSAGRMSSDSVDEELKRENEKLRYSLQQQQRVTEEVRSEAQEFLREMRVLSQQSGSTYEKQVEMEKTIEQLEREVREWRNRYARTKTQLRNVKGSSVGLTMDDAAKYIRDRGFLEDSGLVKDVHVTKFQIAIDELLQKVRQETPEEVIDAMKSVVVSVRRITRDIDESTPHGSDPNQRGKLRAKVSATANSLITASKNFASSAGLAPVSLIDAAASHLTVAIVDLLRVVKIRPTPVVELEDEDDQSVTPVDSTGFFSPAVPPRNPLVMISYPHPRPVSSPRASVDAYAKDTGAGMADEVVYMTLDHGVPGNSNGYGMQQPDDNRLEDLKIYLEDQNALLVSDIQNLVNCVRSEANIAQISTEIDSISVIVGKMISETQSCGHADMVARVTDSRNRLLDANHHGQEMAASNIRSGDGEWRTWTQTLPPMAFEIARESKDLVQRVGRLTTSREADDFS</sequence>
<keyword evidence="4" id="KW-1185">Reference proteome</keyword>
<feature type="region of interest" description="Disordered" evidence="1">
    <location>
        <begin position="1"/>
        <end position="78"/>
    </location>
</feature>
<evidence type="ECO:0000259" key="2">
    <source>
        <dbReference type="Pfam" id="PF23742"/>
    </source>
</evidence>
<proteinExistence type="predicted"/>
<accession>A0ABR0SLN6</accession>
<reference evidence="3 4" key="1">
    <citation type="submission" date="2024-01" db="EMBL/GenBank/DDBJ databases">
        <title>Complete genome of Cladobotryum mycophilum ATHUM6906.</title>
        <authorList>
            <person name="Christinaki A.C."/>
            <person name="Myridakis A.I."/>
            <person name="Kouvelis V.N."/>
        </authorList>
    </citation>
    <scope>NUCLEOTIDE SEQUENCE [LARGE SCALE GENOMIC DNA]</scope>
    <source>
        <strain evidence="3 4">ATHUM6906</strain>
    </source>
</reference>
<feature type="domain" description="C3G9 VBS-like" evidence="2">
    <location>
        <begin position="328"/>
        <end position="444"/>
    </location>
</feature>
<dbReference type="InterPro" id="IPR056439">
    <property type="entry name" value="VBS_C3G9"/>
</dbReference>
<organism evidence="3 4">
    <name type="scientific">Cladobotryum mycophilum</name>
    <dbReference type="NCBI Taxonomy" id="491253"/>
    <lineage>
        <taxon>Eukaryota</taxon>
        <taxon>Fungi</taxon>
        <taxon>Dikarya</taxon>
        <taxon>Ascomycota</taxon>
        <taxon>Pezizomycotina</taxon>
        <taxon>Sordariomycetes</taxon>
        <taxon>Hypocreomycetidae</taxon>
        <taxon>Hypocreales</taxon>
        <taxon>Hypocreaceae</taxon>
        <taxon>Cladobotryum</taxon>
    </lineage>
</organism>
<feature type="compositionally biased region" description="Polar residues" evidence="1">
    <location>
        <begin position="212"/>
        <end position="221"/>
    </location>
</feature>
<dbReference type="InterPro" id="IPR039892">
    <property type="entry name" value="Spa2/Sph1"/>
</dbReference>
<gene>
    <name evidence="3" type="ORF">PT974_06147</name>
</gene>
<dbReference type="Proteomes" id="UP001338125">
    <property type="component" value="Unassembled WGS sequence"/>
</dbReference>
<comment type="caution">
    <text evidence="3">The sequence shown here is derived from an EMBL/GenBank/DDBJ whole genome shotgun (WGS) entry which is preliminary data.</text>
</comment>
<feature type="region of interest" description="Disordered" evidence="1">
    <location>
        <begin position="197"/>
        <end position="226"/>
    </location>
</feature>
<dbReference type="PANTHER" id="PTHR21601">
    <property type="entry name" value="SPA2 PROTEIN"/>
    <property type="match status" value="1"/>
</dbReference>
<evidence type="ECO:0000313" key="4">
    <source>
        <dbReference type="Proteomes" id="UP001338125"/>
    </source>
</evidence>
<name>A0ABR0SLN6_9HYPO</name>
<evidence type="ECO:0000256" key="1">
    <source>
        <dbReference type="SAM" id="MobiDB-lite"/>
    </source>
</evidence>
<dbReference type="EMBL" id="JAVFKD010000012">
    <property type="protein sequence ID" value="KAK5992731.1"/>
    <property type="molecule type" value="Genomic_DNA"/>
</dbReference>
<dbReference type="Pfam" id="PF23742">
    <property type="entry name" value="VBS_C3G9"/>
    <property type="match status" value="1"/>
</dbReference>